<dbReference type="Pfam" id="PF00881">
    <property type="entry name" value="Nitroreductase"/>
    <property type="match status" value="1"/>
</dbReference>
<evidence type="ECO:0000256" key="1">
    <source>
        <dbReference type="ARBA" id="ARBA00001917"/>
    </source>
</evidence>
<dbReference type="GO" id="GO:0016491">
    <property type="term" value="F:oxidoreductase activity"/>
    <property type="evidence" value="ECO:0007669"/>
    <property type="project" value="UniProtKB-KW"/>
</dbReference>
<dbReference type="RefSeq" id="WP_170302121.1">
    <property type="nucleotide sequence ID" value="NZ_AP021875.1"/>
</dbReference>
<reference evidence="10 11" key="1">
    <citation type="submission" date="2019-11" db="EMBL/GenBank/DDBJ databases">
        <title>Comparative genomics of hydrocarbon-degrading Desulfosarcina strains.</title>
        <authorList>
            <person name="Watanabe M."/>
            <person name="Kojima H."/>
            <person name="Fukui M."/>
        </authorList>
    </citation>
    <scope>NUCLEOTIDE SEQUENCE [LARGE SCALE GENOMIC DNA]</scope>
    <source>
        <strain evidence="10 11">PP31</strain>
    </source>
</reference>
<dbReference type="SUPFAM" id="SSF55469">
    <property type="entry name" value="FMN-dependent nitroreductase-like"/>
    <property type="match status" value="1"/>
</dbReference>
<dbReference type="InterPro" id="IPR029479">
    <property type="entry name" value="Nitroreductase"/>
</dbReference>
<evidence type="ECO:0000256" key="5">
    <source>
        <dbReference type="ARBA" id="ARBA00022723"/>
    </source>
</evidence>
<evidence type="ECO:0000256" key="7">
    <source>
        <dbReference type="ARBA" id="ARBA00023004"/>
    </source>
</evidence>
<evidence type="ECO:0000256" key="2">
    <source>
        <dbReference type="ARBA" id="ARBA00007118"/>
    </source>
</evidence>
<dbReference type="Proteomes" id="UP000427769">
    <property type="component" value="Chromosome"/>
</dbReference>
<keyword evidence="3" id="KW-0285">Flavoprotein</keyword>
<dbReference type="KEGG" id="dwd:DSCW_09000"/>
<accession>A0A5K7YZX8</accession>
<dbReference type="GO" id="GO:0051536">
    <property type="term" value="F:iron-sulfur cluster binding"/>
    <property type="evidence" value="ECO:0007669"/>
    <property type="project" value="UniProtKB-KW"/>
</dbReference>
<keyword evidence="6" id="KW-0560">Oxidoreductase</keyword>
<keyword evidence="8" id="KW-0411">Iron-sulfur</keyword>
<evidence type="ECO:0000256" key="3">
    <source>
        <dbReference type="ARBA" id="ARBA00022630"/>
    </source>
</evidence>
<dbReference type="InterPro" id="IPR017900">
    <property type="entry name" value="4Fe4S_Fe_S_CS"/>
</dbReference>
<feature type="domain" description="4Fe-4S ferredoxin-type" evidence="9">
    <location>
        <begin position="36"/>
        <end position="65"/>
    </location>
</feature>
<keyword evidence="4" id="KW-0288">FMN</keyword>
<dbReference type="InterPro" id="IPR017896">
    <property type="entry name" value="4Fe4S_Fe-S-bd"/>
</dbReference>
<dbReference type="SUPFAM" id="SSF54862">
    <property type="entry name" value="4Fe-4S ferredoxins"/>
    <property type="match status" value="1"/>
</dbReference>
<evidence type="ECO:0000313" key="11">
    <source>
        <dbReference type="Proteomes" id="UP000427769"/>
    </source>
</evidence>
<dbReference type="Gene3D" id="3.30.70.20">
    <property type="match status" value="1"/>
</dbReference>
<gene>
    <name evidence="10" type="ORF">DSCW_09000</name>
</gene>
<dbReference type="Gene3D" id="3.40.109.10">
    <property type="entry name" value="NADH Oxidase"/>
    <property type="match status" value="1"/>
</dbReference>
<dbReference type="AlphaFoldDB" id="A0A5K7YZX8"/>
<name>A0A5K7YZX8_9BACT</name>
<organism evidence="10 11">
    <name type="scientific">Desulfosarcina widdelii</name>
    <dbReference type="NCBI Taxonomy" id="947919"/>
    <lineage>
        <taxon>Bacteria</taxon>
        <taxon>Pseudomonadati</taxon>
        <taxon>Thermodesulfobacteriota</taxon>
        <taxon>Desulfobacteria</taxon>
        <taxon>Desulfobacterales</taxon>
        <taxon>Desulfosarcinaceae</taxon>
        <taxon>Desulfosarcina</taxon>
    </lineage>
</organism>
<comment type="similarity">
    <text evidence="2">Belongs to the nitroreductase family.</text>
</comment>
<proteinExistence type="inferred from homology"/>
<dbReference type="PROSITE" id="PS51379">
    <property type="entry name" value="4FE4S_FER_2"/>
    <property type="match status" value="2"/>
</dbReference>
<keyword evidence="7" id="KW-0408">Iron</keyword>
<keyword evidence="5" id="KW-0479">Metal-binding</keyword>
<protein>
    <submittedName>
        <fullName evidence="10">Nitroreductase</fullName>
    </submittedName>
</protein>
<feature type="domain" description="4Fe-4S ferredoxin-type" evidence="9">
    <location>
        <begin position="2"/>
        <end position="31"/>
    </location>
</feature>
<dbReference type="InterPro" id="IPR000415">
    <property type="entry name" value="Nitroreductase-like"/>
</dbReference>
<comment type="cofactor">
    <cofactor evidence="1">
        <name>FMN</name>
        <dbReference type="ChEBI" id="CHEBI:58210"/>
    </cofactor>
</comment>
<dbReference type="PANTHER" id="PTHR43673">
    <property type="entry name" value="NAD(P)H NITROREDUCTASE YDGI-RELATED"/>
    <property type="match status" value="1"/>
</dbReference>
<evidence type="ECO:0000313" key="10">
    <source>
        <dbReference type="EMBL" id="BBO73483.1"/>
    </source>
</evidence>
<evidence type="ECO:0000256" key="8">
    <source>
        <dbReference type="ARBA" id="ARBA00023014"/>
    </source>
</evidence>
<evidence type="ECO:0000259" key="9">
    <source>
        <dbReference type="PROSITE" id="PS51379"/>
    </source>
</evidence>
<evidence type="ECO:0000256" key="4">
    <source>
        <dbReference type="ARBA" id="ARBA00022643"/>
    </source>
</evidence>
<dbReference type="GO" id="GO:0046872">
    <property type="term" value="F:metal ion binding"/>
    <property type="evidence" value="ECO:0007669"/>
    <property type="project" value="UniProtKB-KW"/>
</dbReference>
<keyword evidence="11" id="KW-1185">Reference proteome</keyword>
<sequence>MAFITIDETRCKQDGICAAECPRRLIIQEDDKSFPQIPPANEANCMACGHCVAVCPHGALSVAGVDIKDCPEINNDLVLSWNQADQFLRSRRSIRCFKDKAMDRETLEQLIHTARYAPTASNAQNLHWTVIEGRDKLKPLSQATISWMERVIEAQPDSPAADYFRPVVAGWAAGYDGILRTAQTLIVPSAPKENANGLVDLSIALAYLELAALPLGVGTCWAGLLRAAMIATPELVETVGLPEGHTWFYPMMIGYPKFKYYRLPERKAPVIHWK</sequence>
<evidence type="ECO:0000256" key="6">
    <source>
        <dbReference type="ARBA" id="ARBA00023002"/>
    </source>
</evidence>
<dbReference type="PROSITE" id="PS00198">
    <property type="entry name" value="4FE4S_FER_1"/>
    <property type="match status" value="1"/>
</dbReference>
<dbReference type="Pfam" id="PF13187">
    <property type="entry name" value="Fer4_9"/>
    <property type="match status" value="1"/>
</dbReference>
<dbReference type="EMBL" id="AP021875">
    <property type="protein sequence ID" value="BBO73483.1"/>
    <property type="molecule type" value="Genomic_DNA"/>
</dbReference>
<dbReference type="PANTHER" id="PTHR43673:SF2">
    <property type="entry name" value="NITROREDUCTASE"/>
    <property type="match status" value="1"/>
</dbReference>
<dbReference type="CDD" id="cd02143">
    <property type="entry name" value="nitroreductase_FeS-like"/>
    <property type="match status" value="1"/>
</dbReference>